<dbReference type="AlphaFoldDB" id="A0A7J7IIK2"/>
<gene>
    <name evidence="2" type="ORF">F1559_000713</name>
</gene>
<feature type="region of interest" description="Disordered" evidence="1">
    <location>
        <begin position="241"/>
        <end position="273"/>
    </location>
</feature>
<evidence type="ECO:0000313" key="2">
    <source>
        <dbReference type="EMBL" id="KAF6002915.1"/>
    </source>
</evidence>
<dbReference type="Proteomes" id="UP000530660">
    <property type="component" value="Unassembled WGS sequence"/>
</dbReference>
<feature type="region of interest" description="Disordered" evidence="1">
    <location>
        <begin position="19"/>
        <end position="43"/>
    </location>
</feature>
<evidence type="ECO:0000256" key="1">
    <source>
        <dbReference type="SAM" id="MobiDB-lite"/>
    </source>
</evidence>
<proteinExistence type="predicted"/>
<dbReference type="OrthoDB" id="5600312at2759"/>
<accession>A0A7J7IIK2</accession>
<reference evidence="2 3" key="1">
    <citation type="journal article" date="2020" name="J. Phycol.">
        <title>Comparative genome analysis reveals Cyanidiococcus gen. nov., a new extremophilic red algal genus sister to Cyanidioschyzon (Cyanidioschyzonaceae, Rhodophyta).</title>
        <authorList>
            <person name="Liu S.-L."/>
            <person name="Chiang Y.-R."/>
            <person name="Yoon H.S."/>
            <person name="Fu H.-Y."/>
        </authorList>
    </citation>
    <scope>NUCLEOTIDE SEQUENCE [LARGE SCALE GENOMIC DNA]</scope>
    <source>
        <strain evidence="2 3">THAL066</strain>
    </source>
</reference>
<protein>
    <submittedName>
        <fullName evidence="2">Uncharacterized protein</fullName>
    </submittedName>
</protein>
<evidence type="ECO:0000313" key="3">
    <source>
        <dbReference type="Proteomes" id="UP000530660"/>
    </source>
</evidence>
<name>A0A7J7IIK2_9RHOD</name>
<keyword evidence="3" id="KW-1185">Reference proteome</keyword>
<feature type="compositionally biased region" description="Polar residues" evidence="1">
    <location>
        <begin position="248"/>
        <end position="273"/>
    </location>
</feature>
<dbReference type="EMBL" id="VWRR01000008">
    <property type="protein sequence ID" value="KAF6002915.1"/>
    <property type="molecule type" value="Genomic_DNA"/>
</dbReference>
<organism evidence="2 3">
    <name type="scientific">Cyanidiococcus yangmingshanensis</name>
    <dbReference type="NCBI Taxonomy" id="2690220"/>
    <lineage>
        <taxon>Eukaryota</taxon>
        <taxon>Rhodophyta</taxon>
        <taxon>Bangiophyceae</taxon>
        <taxon>Cyanidiales</taxon>
        <taxon>Cyanidiaceae</taxon>
        <taxon>Cyanidiococcus</taxon>
    </lineage>
</organism>
<sequence>MDTPLRLQRPCSWIQATPRREPTERAFQSERKKPLRVPVRASSKPELLASAPPLARGRRLTALRRTLLEGEGFVYHGLQKDDARAFQAPRRLQFDAQASDVTETLLSTAVATASAESSPPSLASVSGRSKSASKDAFGSQVLMTPVRASPAQQRHLGSDLVLSPVRISARRALRALESTSADAQQDVPSTAQLLARTNWTYSPNHAIAALQGSSPRCHVATTTSLEEWRQTLAELRALANRGEKPAASPQSKETFPGASPQSANMASSASVATTVRRESIETLSPDKQVHVTSSFTRGSARPPAYVADGDAITFHPYPEQIPCFILTKDPQLSMVDLFLQRAPETDGVSAPPADALTW</sequence>
<feature type="compositionally biased region" description="Basic and acidic residues" evidence="1">
    <location>
        <begin position="19"/>
        <end position="32"/>
    </location>
</feature>
<comment type="caution">
    <text evidence="2">The sequence shown here is derived from an EMBL/GenBank/DDBJ whole genome shotgun (WGS) entry which is preliminary data.</text>
</comment>